<dbReference type="Proteomes" id="UP000178089">
    <property type="component" value="Unassembled WGS sequence"/>
</dbReference>
<feature type="domain" description="Peptidoglycan binding-like" evidence="1">
    <location>
        <begin position="374"/>
        <end position="430"/>
    </location>
</feature>
<name>A0A1G2N1A6_9BACT</name>
<dbReference type="Pfam" id="PF01471">
    <property type="entry name" value="PG_binding_1"/>
    <property type="match status" value="1"/>
</dbReference>
<gene>
    <name evidence="2" type="ORF">A3F51_03775</name>
</gene>
<proteinExistence type="predicted"/>
<sequence length="1094" mass="118302">MKKSILSFVIPLAVFTLVAVLVVPGNVGAQVTIPTIQVVSPNGGEHYNVGDTIKIIVRTSNLPSLTKVQVALSSAGGMKALNDLNDRAGAIGDEWTFLYKVDHSFFVTPTKIYAWLWGPYVYNPLYDDYSDNYFTISDVTNPTINITSNPNTIILGESSVVSWTATSEKICSNIVSCTNTQTICSSNFFGISSSESLSGSRTVIPKTIGIIPFSLICKGVNGTLVQATTTISVDPVPSPSVTVISPNGGEELRIGKMYEIKWDGRNFPADNMVGIALVNEATVNTYLHDLTNYLFDNKITTGSVSWTVPDTITPGKYRLRMFCGINGTDRYCSEDGSLDSNPQSQDYSDSFFTITSTPPTSCYNFSVNLQIGSRGDDVTALQKFLIAKGFSISEGVTGYFSYGTFTALTKYQRSVGLPATGFFGPLTRAKVNKDCQSTPVINISWSNGTDKVLVGLVDSRFEKDGTVLGWILLDQKPNGSFAWNGQSISDLSGKVSWPPLSLSSGPFRIIAVTAGSGKNYCLDYKPECSIVLSEYFNISNEKIDIRLEPFISNQNYVTVTNPSAGEVLQTGFQYKIIWTTNSLDKDQLFDITEFSDSGKSLIAEGVTTMNCTQVVYVRPGENKYTCITDWIPKQVSSKSRLVVSKRGTNEVGYSGSFSVVSKTGTGPSITVLSPNGGESWTRGTTQTIKWNDNTPIPACPTGAYCTQPAPKSYDVKLAPYYPPCTGRVCPAYPYIAPYPIAIGISKPSYEWNVGLTKGDVTAPDGSYKVQICQTGTNTCDFSDSFFTIDSRTIKPSISITSPNGGEVWYGNNSYQLRWRSVNMPNDGYLRALLIARDGSTFDSLVNKSSPGEICVIATEANKSCVSINSGSVTIPILDGWITPGEYKVRIGCFKMNSQIPCTNYFGETGDESDSYFTIASEISTNPPPTPIPTPTPTPVNLITSFTQGTAYSYDNFTKSGNSITSAVESSANIGGAISNRLTLDTSKKYKLTYTLNLNSGTAPNIRFVSGSDGRSSIYLTASNTRALDQIAQNGTNSVTFTPSKTNGYIEISVGSGSKTDFSMSNISLEEVGPSAQSVSFTALVFEAIEKWLGR</sequence>
<comment type="caution">
    <text evidence="2">The sequence shown here is derived from an EMBL/GenBank/DDBJ whole genome shotgun (WGS) entry which is preliminary data.</text>
</comment>
<reference evidence="2 3" key="1">
    <citation type="journal article" date="2016" name="Nat. Commun.">
        <title>Thousands of microbial genomes shed light on interconnected biogeochemical processes in an aquifer system.</title>
        <authorList>
            <person name="Anantharaman K."/>
            <person name="Brown C.T."/>
            <person name="Hug L.A."/>
            <person name="Sharon I."/>
            <person name="Castelle C.J."/>
            <person name="Probst A.J."/>
            <person name="Thomas B.C."/>
            <person name="Singh A."/>
            <person name="Wilkins M.J."/>
            <person name="Karaoz U."/>
            <person name="Brodie E.L."/>
            <person name="Williams K.H."/>
            <person name="Hubbard S.S."/>
            <person name="Banfield J.F."/>
        </authorList>
    </citation>
    <scope>NUCLEOTIDE SEQUENCE [LARGE SCALE GENOMIC DNA]</scope>
</reference>
<evidence type="ECO:0000313" key="2">
    <source>
        <dbReference type="EMBL" id="OHA29813.1"/>
    </source>
</evidence>
<dbReference type="Gene3D" id="1.10.101.10">
    <property type="entry name" value="PGBD-like superfamily/PGBD"/>
    <property type="match status" value="1"/>
</dbReference>
<protein>
    <recommendedName>
        <fullName evidence="1">Peptidoglycan binding-like domain-containing protein</fullName>
    </recommendedName>
</protein>
<evidence type="ECO:0000259" key="1">
    <source>
        <dbReference type="Pfam" id="PF01471"/>
    </source>
</evidence>
<dbReference type="AlphaFoldDB" id="A0A1G2N1A6"/>
<evidence type="ECO:0000313" key="3">
    <source>
        <dbReference type="Proteomes" id="UP000178089"/>
    </source>
</evidence>
<organism evidence="2 3">
    <name type="scientific">Candidatus Taylorbacteria bacterium RIFCSPHIGHO2_12_FULL_45_16</name>
    <dbReference type="NCBI Taxonomy" id="1802315"/>
    <lineage>
        <taxon>Bacteria</taxon>
        <taxon>Candidatus Tayloriibacteriota</taxon>
    </lineage>
</organism>
<dbReference type="InterPro" id="IPR036365">
    <property type="entry name" value="PGBD-like_sf"/>
</dbReference>
<dbReference type="SUPFAM" id="SSF47090">
    <property type="entry name" value="PGBD-like"/>
    <property type="match status" value="1"/>
</dbReference>
<dbReference type="InterPro" id="IPR002477">
    <property type="entry name" value="Peptidoglycan-bd-like"/>
</dbReference>
<accession>A0A1G2N1A6</accession>
<dbReference type="STRING" id="1802315.A3F51_03775"/>
<dbReference type="EMBL" id="MHRT01000001">
    <property type="protein sequence ID" value="OHA29813.1"/>
    <property type="molecule type" value="Genomic_DNA"/>
</dbReference>
<dbReference type="InterPro" id="IPR036366">
    <property type="entry name" value="PGBDSf"/>
</dbReference>